<dbReference type="AlphaFoldDB" id="A0A6G0VML2"/>
<evidence type="ECO:0008006" key="3">
    <source>
        <dbReference type="Google" id="ProtNLM"/>
    </source>
</evidence>
<evidence type="ECO:0000313" key="1">
    <source>
        <dbReference type="EMBL" id="KAF0702064.1"/>
    </source>
</evidence>
<gene>
    <name evidence="1" type="ORF">FWK35_00039369</name>
</gene>
<feature type="non-terminal residue" evidence="1">
    <location>
        <position position="1"/>
    </location>
</feature>
<comment type="caution">
    <text evidence="1">The sequence shown here is derived from an EMBL/GenBank/DDBJ whole genome shotgun (WGS) entry which is preliminary data.</text>
</comment>
<reference evidence="1 2" key="1">
    <citation type="submission" date="2019-08" db="EMBL/GenBank/DDBJ databases">
        <title>Whole genome of Aphis craccivora.</title>
        <authorList>
            <person name="Voronova N.V."/>
            <person name="Shulinski R.S."/>
            <person name="Bandarenka Y.V."/>
            <person name="Zhorov D.G."/>
            <person name="Warner D."/>
        </authorList>
    </citation>
    <scope>NUCLEOTIDE SEQUENCE [LARGE SCALE GENOMIC DNA]</scope>
    <source>
        <strain evidence="1">180601</strain>
        <tissue evidence="1">Whole Body</tissue>
    </source>
</reference>
<feature type="non-terminal residue" evidence="1">
    <location>
        <position position="443"/>
    </location>
</feature>
<accession>A0A6G0VML2</accession>
<dbReference type="EMBL" id="VUJU01014449">
    <property type="protein sequence ID" value="KAF0702064.1"/>
    <property type="molecule type" value="Genomic_DNA"/>
</dbReference>
<name>A0A6G0VML2_APHCR</name>
<keyword evidence="2" id="KW-1185">Reference proteome</keyword>
<evidence type="ECO:0000313" key="2">
    <source>
        <dbReference type="Proteomes" id="UP000478052"/>
    </source>
</evidence>
<dbReference type="Proteomes" id="UP000478052">
    <property type="component" value="Unassembled WGS sequence"/>
</dbReference>
<organism evidence="1 2">
    <name type="scientific">Aphis craccivora</name>
    <name type="common">Cowpea aphid</name>
    <dbReference type="NCBI Taxonomy" id="307492"/>
    <lineage>
        <taxon>Eukaryota</taxon>
        <taxon>Metazoa</taxon>
        <taxon>Ecdysozoa</taxon>
        <taxon>Arthropoda</taxon>
        <taxon>Hexapoda</taxon>
        <taxon>Insecta</taxon>
        <taxon>Pterygota</taxon>
        <taxon>Neoptera</taxon>
        <taxon>Paraneoptera</taxon>
        <taxon>Hemiptera</taxon>
        <taxon>Sternorrhyncha</taxon>
        <taxon>Aphidomorpha</taxon>
        <taxon>Aphidoidea</taxon>
        <taxon>Aphididae</taxon>
        <taxon>Aphidini</taxon>
        <taxon>Aphis</taxon>
        <taxon>Aphis</taxon>
    </lineage>
</organism>
<sequence>SPNPAIIPTGNALRILKSRKQAQSKRHTDKLTALAIMRTEEDFKNILQNMGSHPFFIHYHCSEQIHIYRSYCRTVQYPRLIIDATGSVVKKFSKFGFQKTRFLFLYEGVVYDNIKKHSFTITNMISERHNNISIFNWLAKWIKCDIPIPRETVCDQSLALLSAIVQCFTQYSSLKDYLRVCGDIVFEKLPSNSHWLPSCFVRTDVAHFIKLVSKWKPLKTSPRRVREIILRVIGIILKSQSLAYIQSMIMSLFIVITNETDGNDLISFEDTPCEQHKKMLVQAVSTEVNDLEEILTLTEIIDDQNINIDDEYEYECQSEEVDNFDNPFQSWSEGLFEKSKNFIHEGNGINAMFLPALVPFILKCLKLLPLWSGLMVPFFGYSELTSSSASVESSFKKLKNVTFKHTSLPVDIEEFLETHIMSLQGASLIRSTVNTQPEEPLNI</sequence>
<proteinExistence type="predicted"/>
<dbReference type="OrthoDB" id="6626476at2759"/>
<protein>
    <recommendedName>
        <fullName evidence="3">NOF-FB transposable element protein</fullName>
    </recommendedName>
</protein>